<gene>
    <name evidence="1" type="ORF">GM672_22625</name>
</gene>
<dbReference type="AlphaFoldDB" id="A0A6I3T2A9"/>
<name>A0A6I3T2A9_9BURK</name>
<dbReference type="Proteomes" id="UP000430634">
    <property type="component" value="Unassembled WGS sequence"/>
</dbReference>
<evidence type="ECO:0000313" key="1">
    <source>
        <dbReference type="EMBL" id="MTV55524.1"/>
    </source>
</evidence>
<dbReference type="OrthoDB" id="1907165at2"/>
<proteinExistence type="predicted"/>
<comment type="caution">
    <text evidence="1">The sequence shown here is derived from an EMBL/GenBank/DDBJ whole genome shotgun (WGS) entry which is preliminary data.</text>
</comment>
<sequence length="76" mass="8200">MDLLAQLSSALGIFGTGLSQHARLITLASAQETALPEALMPERFAGREGVNELYDFDVQALSTSTDLDLDQFIGEE</sequence>
<dbReference type="RefSeq" id="WP_155472786.1">
    <property type="nucleotide sequence ID" value="NZ_WNKZ01000088.1"/>
</dbReference>
<dbReference type="EMBL" id="WNKZ01000088">
    <property type="protein sequence ID" value="MTV55524.1"/>
    <property type="molecule type" value="Genomic_DNA"/>
</dbReference>
<protein>
    <submittedName>
        <fullName evidence="1">Uncharacterized protein</fullName>
    </submittedName>
</protein>
<feature type="non-terminal residue" evidence="1">
    <location>
        <position position="76"/>
    </location>
</feature>
<organism evidence="1 2">
    <name type="scientific">Pseudoduganella buxea</name>
    <dbReference type="NCBI Taxonomy" id="1949069"/>
    <lineage>
        <taxon>Bacteria</taxon>
        <taxon>Pseudomonadati</taxon>
        <taxon>Pseudomonadota</taxon>
        <taxon>Betaproteobacteria</taxon>
        <taxon>Burkholderiales</taxon>
        <taxon>Oxalobacteraceae</taxon>
        <taxon>Telluria group</taxon>
        <taxon>Pseudoduganella</taxon>
    </lineage>
</organism>
<reference evidence="1 2" key="1">
    <citation type="submission" date="2019-11" db="EMBL/GenBank/DDBJ databases">
        <title>Type strains purchased from KCTC, JCM and DSMZ.</title>
        <authorList>
            <person name="Lu H."/>
        </authorList>
    </citation>
    <scope>NUCLEOTIDE SEQUENCE [LARGE SCALE GENOMIC DNA]</scope>
    <source>
        <strain evidence="1 2">KCTC 52429</strain>
    </source>
</reference>
<dbReference type="Gene3D" id="2.30.110.50">
    <property type="match status" value="1"/>
</dbReference>
<evidence type="ECO:0000313" key="2">
    <source>
        <dbReference type="Proteomes" id="UP000430634"/>
    </source>
</evidence>
<dbReference type="SUPFAM" id="SSF69279">
    <property type="entry name" value="Phage tail proteins"/>
    <property type="match status" value="1"/>
</dbReference>
<accession>A0A6I3T2A9</accession>